<gene>
    <name evidence="2" type="ORF">DFP96_106124</name>
</gene>
<proteinExistence type="predicted"/>
<dbReference type="EMBL" id="SNZK01000006">
    <property type="protein sequence ID" value="TDR52917.1"/>
    <property type="molecule type" value="Genomic_DNA"/>
</dbReference>
<dbReference type="Proteomes" id="UP000295558">
    <property type="component" value="Unassembled WGS sequence"/>
</dbReference>
<keyword evidence="1" id="KW-0812">Transmembrane</keyword>
<protein>
    <submittedName>
        <fullName evidence="2">Uncharacterized protein</fullName>
    </submittedName>
</protein>
<evidence type="ECO:0000313" key="2">
    <source>
        <dbReference type="EMBL" id="TDR52917.1"/>
    </source>
</evidence>
<evidence type="ECO:0000313" key="3">
    <source>
        <dbReference type="Proteomes" id="UP000295558"/>
    </source>
</evidence>
<dbReference type="AlphaFoldDB" id="A0A4R6ZKJ7"/>
<accession>A0A4R6ZKJ7</accession>
<keyword evidence="3" id="KW-1185">Reference proteome</keyword>
<dbReference type="RefSeq" id="WP_036069480.1">
    <property type="nucleotide sequence ID" value="NZ_JAARQJ010000009.1"/>
</dbReference>
<reference evidence="2 3" key="1">
    <citation type="submission" date="2019-03" db="EMBL/GenBank/DDBJ databases">
        <title>Genomic Encyclopedia of Type Strains, Phase III (KMG-III): the genomes of soil and plant-associated and newly described type strains.</title>
        <authorList>
            <person name="Whitman W."/>
        </authorList>
    </citation>
    <scope>NUCLEOTIDE SEQUENCE [LARGE SCALE GENOMIC DNA]</scope>
    <source>
        <strain evidence="2 3">CECT 7972</strain>
    </source>
</reference>
<keyword evidence="1" id="KW-0472">Membrane</keyword>
<keyword evidence="1" id="KW-1133">Transmembrane helix</keyword>
<feature type="transmembrane region" description="Helical" evidence="1">
    <location>
        <begin position="87"/>
        <end position="105"/>
    </location>
</feature>
<evidence type="ECO:0000256" key="1">
    <source>
        <dbReference type="SAM" id="Phobius"/>
    </source>
</evidence>
<name>A0A4R6ZKJ7_9LIST</name>
<feature type="transmembrane region" description="Helical" evidence="1">
    <location>
        <begin position="6"/>
        <end position="28"/>
    </location>
</feature>
<sequence length="108" mass="12259">MDMILWAIIAFFTLIFGYYLSMVAYFCVKGKPAKIDDVIFLKKTKAFLREETVDATSLFKMKLAVIVQFLTFVVLAVLYFTTDGWSIALMIIFGSVYLGTNAFIAKLI</sequence>
<feature type="transmembrane region" description="Helical" evidence="1">
    <location>
        <begin position="63"/>
        <end position="81"/>
    </location>
</feature>
<organism evidence="2 3">
    <name type="scientific">Listeria rocourtiae</name>
    <dbReference type="NCBI Taxonomy" id="647910"/>
    <lineage>
        <taxon>Bacteria</taxon>
        <taxon>Bacillati</taxon>
        <taxon>Bacillota</taxon>
        <taxon>Bacilli</taxon>
        <taxon>Bacillales</taxon>
        <taxon>Listeriaceae</taxon>
        <taxon>Listeria</taxon>
    </lineage>
</organism>
<dbReference type="OrthoDB" id="2365074at2"/>
<comment type="caution">
    <text evidence="2">The sequence shown here is derived from an EMBL/GenBank/DDBJ whole genome shotgun (WGS) entry which is preliminary data.</text>
</comment>
<dbReference type="STRING" id="1265846.PROCOU_03034"/>